<dbReference type="Pfam" id="PF13622">
    <property type="entry name" value="4HBT_3"/>
    <property type="match status" value="1"/>
</dbReference>
<name>A0A069E2G6_9PROT</name>
<dbReference type="OrthoDB" id="1413770at2"/>
<dbReference type="eggNOG" id="COG2050">
    <property type="taxonomic scope" value="Bacteria"/>
</dbReference>
<evidence type="ECO:0000313" key="4">
    <source>
        <dbReference type="Proteomes" id="UP000027446"/>
    </source>
</evidence>
<evidence type="ECO:0000259" key="2">
    <source>
        <dbReference type="Pfam" id="PF20789"/>
    </source>
</evidence>
<keyword evidence="4" id="KW-1185">Reference proteome</keyword>
<sequence>MRPILKEEALDPYFYRKSDSAIATEHGAGPWDPRMLHGGAPSGLIASIVQNLPSEVPMSVTRLTIDLQRPVPVGHLDIDVNITREGRNIQTSEVILSANGKQVVRASGLKIRKAELELPEASAMPEVAGTIPETPIGFPRAVGFNTAVEMRTEDPAAVSRKAVWFHIKRPFLDSQETTPLMRAAATGDYCNGFGSTLDFDVWTYINADLTLHFAREPVGEWIKLEANSWISPDGRGLGFGELSDQHGPFGRAVQSLVIAKR</sequence>
<dbReference type="EMBL" id="ARYH01000002">
    <property type="protein sequence ID" value="KCZ83700.1"/>
    <property type="molecule type" value="Genomic_DNA"/>
</dbReference>
<evidence type="ECO:0000259" key="1">
    <source>
        <dbReference type="Pfam" id="PF13622"/>
    </source>
</evidence>
<dbReference type="AlphaFoldDB" id="A0A069E2G6"/>
<dbReference type="InterPro" id="IPR029069">
    <property type="entry name" value="HotDog_dom_sf"/>
</dbReference>
<dbReference type="Pfam" id="PF20789">
    <property type="entry name" value="4HBT_3C"/>
    <property type="match status" value="1"/>
</dbReference>
<evidence type="ECO:0008006" key="5">
    <source>
        <dbReference type="Google" id="ProtNLM"/>
    </source>
</evidence>
<evidence type="ECO:0000313" key="3">
    <source>
        <dbReference type="EMBL" id="KCZ83700.1"/>
    </source>
</evidence>
<dbReference type="InterPro" id="IPR049449">
    <property type="entry name" value="TesB_ACOT8-like_N"/>
</dbReference>
<dbReference type="Proteomes" id="UP000027446">
    <property type="component" value="Unassembled WGS sequence"/>
</dbReference>
<organism evidence="3 4">
    <name type="scientific">Hyphomonas adhaerens MHS-3</name>
    <dbReference type="NCBI Taxonomy" id="1280949"/>
    <lineage>
        <taxon>Bacteria</taxon>
        <taxon>Pseudomonadati</taxon>
        <taxon>Pseudomonadota</taxon>
        <taxon>Alphaproteobacteria</taxon>
        <taxon>Hyphomonadales</taxon>
        <taxon>Hyphomonadaceae</taxon>
        <taxon>Hyphomonas</taxon>
    </lineage>
</organism>
<dbReference type="InterPro" id="IPR042171">
    <property type="entry name" value="Acyl-CoA_hotdog"/>
</dbReference>
<proteinExistence type="predicted"/>
<accession>A0A069E2G6</accession>
<comment type="caution">
    <text evidence="3">The sequence shown here is derived from an EMBL/GenBank/DDBJ whole genome shotgun (WGS) entry which is preliminary data.</text>
</comment>
<dbReference type="PATRIC" id="fig|1280949.3.peg.2823"/>
<feature type="domain" description="Acyl-CoA thioesterase-like C-terminal" evidence="2">
    <location>
        <begin position="136"/>
        <end position="258"/>
    </location>
</feature>
<dbReference type="SUPFAM" id="SSF54637">
    <property type="entry name" value="Thioesterase/thiol ester dehydrase-isomerase"/>
    <property type="match status" value="2"/>
</dbReference>
<dbReference type="InterPro" id="IPR049450">
    <property type="entry name" value="ACOT8-like_C"/>
</dbReference>
<dbReference type="Gene3D" id="2.40.160.210">
    <property type="entry name" value="Acyl-CoA thioesterase, double hotdog domain"/>
    <property type="match status" value="1"/>
</dbReference>
<feature type="domain" description="Acyl-CoA thioesterase-like N-terminal HotDog" evidence="1">
    <location>
        <begin position="29"/>
        <end position="107"/>
    </location>
</feature>
<gene>
    <name evidence="3" type="ORF">HAD_13899</name>
</gene>
<protein>
    <recommendedName>
        <fullName evidence="5">Acyl-CoA thioesterase</fullName>
    </recommendedName>
</protein>
<reference evidence="3 4" key="1">
    <citation type="journal article" date="2014" name="Antonie Van Leeuwenhoek">
        <title>Hyphomonas beringensis sp. nov. and Hyphomonas chukchiensis sp. nov., isolated from surface seawater of the Bering Sea and Chukchi Sea.</title>
        <authorList>
            <person name="Li C."/>
            <person name="Lai Q."/>
            <person name="Li G."/>
            <person name="Dong C."/>
            <person name="Wang J."/>
            <person name="Liao Y."/>
            <person name="Shao Z."/>
        </authorList>
    </citation>
    <scope>NUCLEOTIDE SEQUENCE [LARGE SCALE GENOMIC DNA]</scope>
    <source>
        <strain evidence="3 4">MHS-3</strain>
    </source>
</reference>
<dbReference type="STRING" id="1280949.HAD_13899"/>